<feature type="region of interest" description="Disordered" evidence="10">
    <location>
        <begin position="306"/>
        <end position="367"/>
    </location>
</feature>
<dbReference type="GO" id="GO:0005634">
    <property type="term" value="C:nucleus"/>
    <property type="evidence" value="ECO:0007669"/>
    <property type="project" value="UniProtKB-SubCell"/>
</dbReference>
<comment type="subcellular location">
    <subcellularLocation>
        <location evidence="1">Nucleus</location>
    </subcellularLocation>
</comment>
<dbReference type="PANTHER" id="PTHR47659">
    <property type="entry name" value="ZN(II)2CYS6 TRANSCRIPTION FACTOR (EUROFUNG)-RELATED"/>
    <property type="match status" value="1"/>
</dbReference>
<keyword evidence="8" id="KW-0804">Transcription</keyword>
<keyword evidence="5" id="KW-0862">Zinc</keyword>
<dbReference type="CDD" id="cd00067">
    <property type="entry name" value="GAL4"/>
    <property type="match status" value="1"/>
</dbReference>
<feature type="compositionally biased region" description="Basic and acidic residues" evidence="10">
    <location>
        <begin position="26"/>
        <end position="36"/>
    </location>
</feature>
<dbReference type="GO" id="GO:0006094">
    <property type="term" value="P:gluconeogenesis"/>
    <property type="evidence" value="ECO:0007669"/>
    <property type="project" value="UniProtKB-KW"/>
</dbReference>
<keyword evidence="4" id="KW-0479">Metal-binding</keyword>
<dbReference type="EMBL" id="ML977319">
    <property type="protein sequence ID" value="KAF2117268.1"/>
    <property type="molecule type" value="Genomic_DNA"/>
</dbReference>
<dbReference type="SUPFAM" id="SSF57701">
    <property type="entry name" value="Zn2/Cys6 DNA-binding domain"/>
    <property type="match status" value="1"/>
</dbReference>
<dbReference type="InterPro" id="IPR036864">
    <property type="entry name" value="Zn2-C6_fun-type_DNA-bd_sf"/>
</dbReference>
<dbReference type="OrthoDB" id="2538135at2759"/>
<evidence type="ECO:0000256" key="9">
    <source>
        <dbReference type="ARBA" id="ARBA00023242"/>
    </source>
</evidence>
<proteinExistence type="inferred from homology"/>
<organism evidence="12 13">
    <name type="scientific">Lophiotrema nucula</name>
    <dbReference type="NCBI Taxonomy" id="690887"/>
    <lineage>
        <taxon>Eukaryota</taxon>
        <taxon>Fungi</taxon>
        <taxon>Dikarya</taxon>
        <taxon>Ascomycota</taxon>
        <taxon>Pezizomycotina</taxon>
        <taxon>Dothideomycetes</taxon>
        <taxon>Pleosporomycetidae</taxon>
        <taxon>Pleosporales</taxon>
        <taxon>Lophiotremataceae</taxon>
        <taxon>Lophiotrema</taxon>
    </lineage>
</organism>
<gene>
    <name evidence="12" type="ORF">BDV96DRAFT_611724</name>
</gene>
<feature type="compositionally biased region" description="Polar residues" evidence="10">
    <location>
        <begin position="37"/>
        <end position="53"/>
    </location>
</feature>
<dbReference type="InterPro" id="IPR056751">
    <property type="entry name" value="PAS_13"/>
</dbReference>
<dbReference type="InterPro" id="IPR050335">
    <property type="entry name" value="ERT1_acuK_gluconeogen_tf"/>
</dbReference>
<dbReference type="GO" id="GO:0008270">
    <property type="term" value="F:zinc ion binding"/>
    <property type="evidence" value="ECO:0007669"/>
    <property type="project" value="InterPro"/>
</dbReference>
<keyword evidence="13" id="KW-1185">Reference proteome</keyword>
<keyword evidence="7" id="KW-0238">DNA-binding</keyword>
<dbReference type="GO" id="GO:0000981">
    <property type="term" value="F:DNA-binding transcription factor activity, RNA polymerase II-specific"/>
    <property type="evidence" value="ECO:0007669"/>
    <property type="project" value="InterPro"/>
</dbReference>
<dbReference type="GO" id="GO:0000977">
    <property type="term" value="F:RNA polymerase II transcription regulatory region sequence-specific DNA binding"/>
    <property type="evidence" value="ECO:0007669"/>
    <property type="project" value="TreeGrafter"/>
</dbReference>
<reference evidence="12" key="1">
    <citation type="journal article" date="2020" name="Stud. Mycol.">
        <title>101 Dothideomycetes genomes: a test case for predicting lifestyles and emergence of pathogens.</title>
        <authorList>
            <person name="Haridas S."/>
            <person name="Albert R."/>
            <person name="Binder M."/>
            <person name="Bloem J."/>
            <person name="Labutti K."/>
            <person name="Salamov A."/>
            <person name="Andreopoulos B."/>
            <person name="Baker S."/>
            <person name="Barry K."/>
            <person name="Bills G."/>
            <person name="Bluhm B."/>
            <person name="Cannon C."/>
            <person name="Castanera R."/>
            <person name="Culley D."/>
            <person name="Daum C."/>
            <person name="Ezra D."/>
            <person name="Gonzalez J."/>
            <person name="Henrissat B."/>
            <person name="Kuo A."/>
            <person name="Liang C."/>
            <person name="Lipzen A."/>
            <person name="Lutzoni F."/>
            <person name="Magnuson J."/>
            <person name="Mondo S."/>
            <person name="Nolan M."/>
            <person name="Ohm R."/>
            <person name="Pangilinan J."/>
            <person name="Park H.-J."/>
            <person name="Ramirez L."/>
            <person name="Alfaro M."/>
            <person name="Sun H."/>
            <person name="Tritt A."/>
            <person name="Yoshinaga Y."/>
            <person name="Zwiers L.-H."/>
            <person name="Turgeon B."/>
            <person name="Goodwin S."/>
            <person name="Spatafora J."/>
            <person name="Crous P."/>
            <person name="Grigoriev I."/>
        </authorList>
    </citation>
    <scope>NUCLEOTIDE SEQUENCE</scope>
    <source>
        <strain evidence="12">CBS 627.86</strain>
    </source>
</reference>
<dbReference type="PROSITE" id="PS50048">
    <property type="entry name" value="ZN2_CY6_FUNGAL_2"/>
    <property type="match status" value="1"/>
</dbReference>
<evidence type="ECO:0000256" key="6">
    <source>
        <dbReference type="ARBA" id="ARBA00023015"/>
    </source>
</evidence>
<feature type="region of interest" description="Disordered" evidence="10">
    <location>
        <begin position="1"/>
        <end position="61"/>
    </location>
</feature>
<evidence type="ECO:0000256" key="2">
    <source>
        <dbReference type="ARBA" id="ARBA00010855"/>
    </source>
</evidence>
<evidence type="ECO:0000256" key="10">
    <source>
        <dbReference type="SAM" id="MobiDB-lite"/>
    </source>
</evidence>
<evidence type="ECO:0000313" key="13">
    <source>
        <dbReference type="Proteomes" id="UP000799770"/>
    </source>
</evidence>
<name>A0A6A5ZFY0_9PLEO</name>
<feature type="region of interest" description="Disordered" evidence="10">
    <location>
        <begin position="541"/>
        <end position="562"/>
    </location>
</feature>
<dbReference type="PANTHER" id="PTHR47659:SF1">
    <property type="entry name" value="TRANSCRIPTION ACTIVATOR OF GLUCONEOGENESIS ERT1"/>
    <property type="match status" value="1"/>
</dbReference>
<accession>A0A6A5ZFY0</accession>
<evidence type="ECO:0000259" key="11">
    <source>
        <dbReference type="PROSITE" id="PS50048"/>
    </source>
</evidence>
<evidence type="ECO:0000256" key="3">
    <source>
        <dbReference type="ARBA" id="ARBA00022432"/>
    </source>
</evidence>
<dbReference type="GO" id="GO:0009267">
    <property type="term" value="P:cellular response to starvation"/>
    <property type="evidence" value="ECO:0007669"/>
    <property type="project" value="TreeGrafter"/>
</dbReference>
<evidence type="ECO:0000256" key="1">
    <source>
        <dbReference type="ARBA" id="ARBA00004123"/>
    </source>
</evidence>
<keyword evidence="9" id="KW-0539">Nucleus</keyword>
<protein>
    <recommendedName>
        <fullName evidence="11">Zn(2)-C6 fungal-type domain-containing protein</fullName>
    </recommendedName>
</protein>
<dbReference type="Pfam" id="PF24990">
    <property type="entry name" value="PAS_13"/>
    <property type="match status" value="1"/>
</dbReference>
<keyword evidence="6" id="KW-0805">Transcription regulation</keyword>
<dbReference type="Proteomes" id="UP000799770">
    <property type="component" value="Unassembled WGS sequence"/>
</dbReference>
<feature type="compositionally biased region" description="Polar residues" evidence="10">
    <location>
        <begin position="348"/>
        <end position="367"/>
    </location>
</feature>
<evidence type="ECO:0000256" key="5">
    <source>
        <dbReference type="ARBA" id="ARBA00022833"/>
    </source>
</evidence>
<comment type="similarity">
    <text evidence="2">Belongs to the ERT1/acuK family.</text>
</comment>
<dbReference type="AlphaFoldDB" id="A0A6A5ZFY0"/>
<feature type="domain" description="Zn(2)-C6 fungal-type" evidence="11">
    <location>
        <begin position="67"/>
        <end position="98"/>
    </location>
</feature>
<dbReference type="InterPro" id="IPR001138">
    <property type="entry name" value="Zn2Cys6_DnaBD"/>
</dbReference>
<evidence type="ECO:0000256" key="8">
    <source>
        <dbReference type="ARBA" id="ARBA00023163"/>
    </source>
</evidence>
<evidence type="ECO:0000313" key="12">
    <source>
        <dbReference type="EMBL" id="KAF2117268.1"/>
    </source>
</evidence>
<feature type="compositionally biased region" description="Polar residues" evidence="10">
    <location>
        <begin position="310"/>
        <end position="328"/>
    </location>
</feature>
<sequence>MSTPDAEDASSSPEYSGDQDGSDMAAELKDEKHHSDGSPSQQTSNRQKASSNAKDPLRPRRKKARRACFACQRAHLTCGDERPCHRCTKRGLEASCMDGVRKKAKYLHDAPDAALMPGIGGNYVALNGNHHLGGQDAAVSLAQQGDYYTQAPNPTYYAQAQAQGQVSAPIQDAPVVGPYNQQAPISPPYSRTNQAPLAGVPSTAAPQMQQFGGPLFDPSDPALFNFDISGLNFGNHYGALEVGMLGHMSSGAAETPPSDTNVMNPLNQAANVYNPHMTSGSYNDSPTAPVTVSFNITGLPSTEWEHTHSRQGSLQIQTPNNTPATANIDSHPHRNDSLNGPHAYAIGQGTSISSASPASTDVNTGYDNENPLSSAAFFANSNKQHGQQGSPTMNRLQQENRIPGSTILQPIQSNALRRRRRDTRWIYESIKEPYNYVIAFHRLFQKIDARFSPISRKKVNVAFARLRPVLMAAQATVNTEDLIHTEQNLQCLVLHLEDHIFPQVGLPSLICRRSGELVGLSKEFEILTGWKREVLLGQAPNMNVNTGPPREPSAESGFSTRSSTTPIIAGQAPQDGPFPVSILDLLDEKSAAEWLDDLSEISFTNAYEVKRRRVGVMKYRTKEDVARIEELKASGLANGRHIKQEAPVKAERGTHHGEGAISQLGAEDGLVDCMISWNVRRDTFDMPFLACMQIMPVLDKRL</sequence>
<evidence type="ECO:0000256" key="7">
    <source>
        <dbReference type="ARBA" id="ARBA00023125"/>
    </source>
</evidence>
<evidence type="ECO:0000256" key="4">
    <source>
        <dbReference type="ARBA" id="ARBA00022723"/>
    </source>
</evidence>
<keyword evidence="3" id="KW-0312">Gluconeogenesis</keyword>